<dbReference type="Proteomes" id="UP000078200">
    <property type="component" value="Unassembled WGS sequence"/>
</dbReference>
<dbReference type="VEuPathDB" id="VectorBase:GAUT043321"/>
<keyword evidence="3" id="KW-1185">Reference proteome</keyword>
<accession>A0A1A9VPC2</accession>
<evidence type="ECO:0000313" key="2">
    <source>
        <dbReference type="EnsemblMetazoa" id="GAUT043321-PA"/>
    </source>
</evidence>
<sequence length="110" mass="12032">MERFILTKLDRNYEKKSCKIPLPTKLSQIYITPSLVEGEDPGGENGTPPGDEFQQGEEPPIVGVSAILAKSDRVSKPSNEVRVCAGFAESDRVLKPSKFPSQAGHESQMD</sequence>
<evidence type="ECO:0000313" key="3">
    <source>
        <dbReference type="Proteomes" id="UP000078200"/>
    </source>
</evidence>
<feature type="region of interest" description="Disordered" evidence="1">
    <location>
        <begin position="35"/>
        <end position="58"/>
    </location>
</feature>
<organism evidence="2 3">
    <name type="scientific">Glossina austeni</name>
    <name type="common">Savannah tsetse fly</name>
    <dbReference type="NCBI Taxonomy" id="7395"/>
    <lineage>
        <taxon>Eukaryota</taxon>
        <taxon>Metazoa</taxon>
        <taxon>Ecdysozoa</taxon>
        <taxon>Arthropoda</taxon>
        <taxon>Hexapoda</taxon>
        <taxon>Insecta</taxon>
        <taxon>Pterygota</taxon>
        <taxon>Neoptera</taxon>
        <taxon>Endopterygota</taxon>
        <taxon>Diptera</taxon>
        <taxon>Brachycera</taxon>
        <taxon>Muscomorpha</taxon>
        <taxon>Hippoboscoidea</taxon>
        <taxon>Glossinidae</taxon>
        <taxon>Glossina</taxon>
    </lineage>
</organism>
<reference evidence="2" key="1">
    <citation type="submission" date="2020-05" db="UniProtKB">
        <authorList>
            <consortium name="EnsemblMetazoa"/>
        </authorList>
    </citation>
    <scope>IDENTIFICATION</scope>
    <source>
        <strain evidence="2">TTRI</strain>
    </source>
</reference>
<dbReference type="AlphaFoldDB" id="A0A1A9VPC2"/>
<evidence type="ECO:0000256" key="1">
    <source>
        <dbReference type="SAM" id="MobiDB-lite"/>
    </source>
</evidence>
<protein>
    <submittedName>
        <fullName evidence="2">Uncharacterized protein</fullName>
    </submittedName>
</protein>
<name>A0A1A9VPC2_GLOAU</name>
<proteinExistence type="predicted"/>
<dbReference type="EnsemblMetazoa" id="GAUT043321-RA">
    <property type="protein sequence ID" value="GAUT043321-PA"/>
    <property type="gene ID" value="GAUT043321"/>
</dbReference>